<comment type="caution">
    <text evidence="2">The sequence shown here is derived from an EMBL/GenBank/DDBJ whole genome shotgun (WGS) entry which is preliminary data.</text>
</comment>
<dbReference type="Proteomes" id="UP000660380">
    <property type="component" value="Unassembled WGS sequence"/>
</dbReference>
<name>A0ABR8GMX7_9CYAN</name>
<evidence type="ECO:0000313" key="3">
    <source>
        <dbReference type="Proteomes" id="UP000660380"/>
    </source>
</evidence>
<evidence type="ECO:0000256" key="1">
    <source>
        <dbReference type="SAM" id="MobiDB-lite"/>
    </source>
</evidence>
<reference evidence="2 3" key="1">
    <citation type="journal article" date="2020" name="ISME J.">
        <title>Comparative genomics reveals insights into cyanobacterial evolution and habitat adaptation.</title>
        <authorList>
            <person name="Chen M.Y."/>
            <person name="Teng W.K."/>
            <person name="Zhao L."/>
            <person name="Hu C.X."/>
            <person name="Zhou Y.K."/>
            <person name="Han B.P."/>
            <person name="Song L.R."/>
            <person name="Shu W.S."/>
        </authorList>
    </citation>
    <scope>NUCLEOTIDE SEQUENCE [LARGE SCALE GENOMIC DNA]</scope>
    <source>
        <strain evidence="2 3">FACHB-248</strain>
    </source>
</reference>
<feature type="compositionally biased region" description="Low complexity" evidence="1">
    <location>
        <begin position="508"/>
        <end position="527"/>
    </location>
</feature>
<sequence>MSGVFPISAGESGSFTEQYLRLIEDWLREFVDKNKQQQDADNQPEIEITVKERIVYGQGVNDLSPSILERLGQLQNTPVGGVVESAVSMRVKLDGKVVLESDESGKVITNSFYEQLRDNKTAHKITDKYALDNPFVNEEELPDKYALDNPFVNEEELPDEYADFENLFINNELPDEYPDFNNLFVNDELKAEDNQIVNGEREPNLEKVVPQQPDSVVTYPTPPQLQPQPQLQTPVVTETGGARVKTALEALPDSSLKQLLTAQLSQMQELQRSELQNQQRQFDELIKARFTEPKNTNWWQQAAHSVANTAQSAWASLVRRSRDVKAAVAIKTLFDKSTSPSTTAYHTADYTIARSGQSYSLSDRSGKTLMQFDASPIGVRVSPSSQLTTSAHQDLKQLRISLLRGEEPAGAFATVGKKETEYFARVNAITTALNQYAQKQGTNVQVDGQFSYKWKATPDGKVRIDAKDGRGSLLIKAQGQMKTRMSERDLAYFEQMLPILQQSTPQRQSQLSPIQSQKQSQKQLERA</sequence>
<gene>
    <name evidence="2" type="ORF">H6G81_09585</name>
</gene>
<feature type="region of interest" description="Disordered" evidence="1">
    <location>
        <begin position="503"/>
        <end position="527"/>
    </location>
</feature>
<keyword evidence="3" id="KW-1185">Reference proteome</keyword>
<evidence type="ECO:0000313" key="2">
    <source>
        <dbReference type="EMBL" id="MBD2604772.1"/>
    </source>
</evidence>
<accession>A0ABR8GMX7</accession>
<organism evidence="2 3">
    <name type="scientific">Scytonema hofmannii FACHB-248</name>
    <dbReference type="NCBI Taxonomy" id="1842502"/>
    <lineage>
        <taxon>Bacteria</taxon>
        <taxon>Bacillati</taxon>
        <taxon>Cyanobacteriota</taxon>
        <taxon>Cyanophyceae</taxon>
        <taxon>Nostocales</taxon>
        <taxon>Scytonemataceae</taxon>
        <taxon>Scytonema</taxon>
    </lineage>
</organism>
<proteinExistence type="predicted"/>
<dbReference type="RefSeq" id="WP_029630915.1">
    <property type="nucleotide sequence ID" value="NZ_JACJTA010000015.1"/>
</dbReference>
<protein>
    <submittedName>
        <fullName evidence="2">Uncharacterized protein</fullName>
    </submittedName>
</protein>
<dbReference type="EMBL" id="JACJTA010000015">
    <property type="protein sequence ID" value="MBD2604772.1"/>
    <property type="molecule type" value="Genomic_DNA"/>
</dbReference>